<dbReference type="Gene3D" id="1.10.287.130">
    <property type="match status" value="1"/>
</dbReference>
<dbReference type="eggNOG" id="COG2205">
    <property type="taxonomic scope" value="Bacteria"/>
</dbReference>
<dbReference type="AlphaFoldDB" id="A0A0H3AER8"/>
<dbReference type="KEGG" id="vcr:VC395_A0802"/>
<evidence type="ECO:0000256" key="4">
    <source>
        <dbReference type="ARBA" id="ARBA00022801"/>
    </source>
</evidence>
<dbReference type="SUPFAM" id="SSF55874">
    <property type="entry name" value="ATPase domain of HSP90 chaperone/DNA topoisomerase II/histidine kinase"/>
    <property type="match status" value="1"/>
</dbReference>
<keyword evidence="4" id="KW-0378">Hydrolase</keyword>
<dbReference type="eggNOG" id="COG0784">
    <property type="taxonomic scope" value="Bacteria"/>
</dbReference>
<dbReference type="InterPro" id="IPR011006">
    <property type="entry name" value="CheY-like_superfamily"/>
</dbReference>
<dbReference type="InterPro" id="IPR004358">
    <property type="entry name" value="Sig_transdc_His_kin-like_C"/>
</dbReference>
<dbReference type="PROSITE" id="PS50110">
    <property type="entry name" value="RESPONSE_REGULATORY"/>
    <property type="match status" value="1"/>
</dbReference>
<keyword evidence="6" id="KW-0812">Transmembrane</keyword>
<feature type="modified residue" description="4-aspartylphosphate" evidence="5">
    <location>
        <position position="618"/>
    </location>
</feature>
<dbReference type="Gene3D" id="3.40.50.2300">
    <property type="match status" value="1"/>
</dbReference>
<dbReference type="PROSITE" id="PS50109">
    <property type="entry name" value="HIS_KIN"/>
    <property type="match status" value="1"/>
</dbReference>
<feature type="transmembrane region" description="Helical" evidence="6">
    <location>
        <begin position="156"/>
        <end position="172"/>
    </location>
</feature>
<evidence type="ECO:0000256" key="3">
    <source>
        <dbReference type="ARBA" id="ARBA00022553"/>
    </source>
</evidence>
<dbReference type="EC" id="2.7.13.3" evidence="2"/>
<name>A0A0H3AER8_VIBC3</name>
<keyword evidence="9" id="KW-0808">Transferase</keyword>
<dbReference type="Proteomes" id="UP000000249">
    <property type="component" value="Chromosome 2"/>
</dbReference>
<dbReference type="PRINTS" id="PR00344">
    <property type="entry name" value="BCTRLSENSOR"/>
</dbReference>
<dbReference type="CDD" id="cd00082">
    <property type="entry name" value="HisKA"/>
    <property type="match status" value="1"/>
</dbReference>
<evidence type="ECO:0000256" key="1">
    <source>
        <dbReference type="ARBA" id="ARBA00000085"/>
    </source>
</evidence>
<evidence type="ECO:0000259" key="7">
    <source>
        <dbReference type="PROSITE" id="PS50109"/>
    </source>
</evidence>
<dbReference type="EMBL" id="CP000626">
    <property type="protein sequence ID" value="ABQ19295.1"/>
    <property type="molecule type" value="Genomic_DNA"/>
</dbReference>
<dbReference type="SUPFAM" id="SSF52172">
    <property type="entry name" value="CheY-like"/>
    <property type="match status" value="1"/>
</dbReference>
<dbReference type="GO" id="GO:0016787">
    <property type="term" value="F:hydrolase activity"/>
    <property type="evidence" value="ECO:0007669"/>
    <property type="project" value="UniProtKB-KW"/>
</dbReference>
<gene>
    <name evidence="9" type="primary">luxN</name>
    <name evidence="9" type="ordered locus">VC0395_0455</name>
</gene>
<organism evidence="9 10">
    <name type="scientific">Vibrio cholerae serotype O1 (strain ATCC 39541 / Classical Ogawa 395 / O395)</name>
    <dbReference type="NCBI Taxonomy" id="345073"/>
    <lineage>
        <taxon>Bacteria</taxon>
        <taxon>Pseudomonadati</taxon>
        <taxon>Pseudomonadota</taxon>
        <taxon>Gammaproteobacteria</taxon>
        <taxon>Vibrionales</taxon>
        <taxon>Vibrionaceae</taxon>
        <taxon>Vibrio</taxon>
    </lineage>
</organism>
<keyword evidence="6" id="KW-0472">Membrane</keyword>
<feature type="transmembrane region" description="Helical" evidence="6">
    <location>
        <begin position="48"/>
        <end position="66"/>
    </location>
</feature>
<dbReference type="SMR" id="A0A0H3AER8"/>
<dbReference type="FunFam" id="1.10.287.130:FF:000173">
    <property type="entry name" value="Sensor histidine kinase/response regulator LuxN"/>
    <property type="match status" value="1"/>
</dbReference>
<dbReference type="SMART" id="SM00448">
    <property type="entry name" value="REC"/>
    <property type="match status" value="1"/>
</dbReference>
<evidence type="ECO:0000256" key="2">
    <source>
        <dbReference type="ARBA" id="ARBA00012438"/>
    </source>
</evidence>
<evidence type="ECO:0000313" key="9">
    <source>
        <dbReference type="EMBL" id="ABQ19295.1"/>
    </source>
</evidence>
<dbReference type="Pfam" id="PF00072">
    <property type="entry name" value="Response_reg"/>
    <property type="match status" value="1"/>
</dbReference>
<dbReference type="PANTHER" id="PTHR43547:SF2">
    <property type="entry name" value="HYBRID SIGNAL TRANSDUCTION HISTIDINE KINASE C"/>
    <property type="match status" value="1"/>
</dbReference>
<keyword evidence="3 5" id="KW-0597">Phosphoprotein</keyword>
<protein>
    <recommendedName>
        <fullName evidence="2">histidine kinase</fullName>
        <ecNumber evidence="2">2.7.13.3</ecNumber>
    </recommendedName>
</protein>
<evidence type="ECO:0000256" key="6">
    <source>
        <dbReference type="SAM" id="Phobius"/>
    </source>
</evidence>
<comment type="catalytic activity">
    <reaction evidence="1">
        <text>ATP + protein L-histidine = ADP + protein N-phospho-L-histidine.</text>
        <dbReference type="EC" id="2.7.13.3"/>
    </reaction>
</comment>
<dbReference type="RefSeq" id="WP_011929317.1">
    <property type="nucleotide sequence ID" value="NC_009456.1"/>
</dbReference>
<feature type="transmembrane region" description="Helical" evidence="6">
    <location>
        <begin position="21"/>
        <end position="42"/>
    </location>
</feature>
<feature type="transmembrane region" description="Helical" evidence="6">
    <location>
        <begin position="103"/>
        <end position="119"/>
    </location>
</feature>
<dbReference type="CDD" id="cd17546">
    <property type="entry name" value="REC_hyHK_CKI1_RcsC-like"/>
    <property type="match status" value="1"/>
</dbReference>
<dbReference type="SMART" id="SM00387">
    <property type="entry name" value="HATPase_c"/>
    <property type="match status" value="1"/>
</dbReference>
<dbReference type="InterPro" id="IPR003594">
    <property type="entry name" value="HATPase_dom"/>
</dbReference>
<dbReference type="InterPro" id="IPR005467">
    <property type="entry name" value="His_kinase_dom"/>
</dbReference>
<feature type="transmembrane region" description="Helical" evidence="6">
    <location>
        <begin position="126"/>
        <end position="144"/>
    </location>
</feature>
<keyword evidence="9" id="KW-0418">Kinase</keyword>
<dbReference type="PANTHER" id="PTHR43547">
    <property type="entry name" value="TWO-COMPONENT HISTIDINE KINASE"/>
    <property type="match status" value="1"/>
</dbReference>
<dbReference type="InterPro" id="IPR003661">
    <property type="entry name" value="HisK_dim/P_dom"/>
</dbReference>
<dbReference type="InterPro" id="IPR036890">
    <property type="entry name" value="HATPase_C_sf"/>
</dbReference>
<dbReference type="GO" id="GO:0000155">
    <property type="term" value="F:phosphorelay sensor kinase activity"/>
    <property type="evidence" value="ECO:0007669"/>
    <property type="project" value="InterPro"/>
</dbReference>
<dbReference type="KEGG" id="vco:VC0395_0455"/>
<sequence length="686" mass="78520">MIVSMDVIKRVYQYAEPNLSLVGWMGMLGFPAYYFIWEYWFPQPYENLGLRCAAAVLFGGLVFRDSMPKKWQRYMPGYFLFTIGFCLPFFFAFMMLMNDWSTIWAMSFMASIFLHILLVHDTRVMALQALFSVLVAYLAVYGLTDFHPTTLIEWQYIPIFLFTYVFGNLCFFRNQISHETKVSIAKTFGAGIAHEMRNPLSALKTSIDVVRTMIPKPQTAAHTDYSLDAQELDLLHQILNEADDVIYSGNNAIDLLLTSIDENRVSPASFKKHTVVDVIEKAVKTFPYKNAADQHSVELEVHQPFDFFGSDTLLTYALFNLLKNAFYYQKEHFSVRISIEQTREQNLIRVRDNGVGIAPEMLEDIFRDFYTFGKNGSYGLGLPFCRKVMSAFGGTIRCASQQGQWTEFVLSFPRYDSDTVNEIKTELLKTKSLIYIGSNQAIVRELNQLAVEDEFGFTAISAQQAVRRQDYEFEFDLILLDLDDATAQGELLPKLEGTLSFAEGCIGYVYDPGKTYAVNINRYLRIQPISIHSILRKPRKIIERLLFEQESLSMNRNVIPLQKSRHERRILVVDDNQSIRTFTAILLEQQGYEVVQANDGSEVLKHMESQNIDLVLMDIEMPNVGGLEATRLIRDSEHEYKNIPIIGYTGDNSPKTLALVQTSGMNDFIVKPADRDVLLNKVAAWV</sequence>
<dbReference type="InterPro" id="IPR036097">
    <property type="entry name" value="HisK_dim/P_sf"/>
</dbReference>
<dbReference type="PATRIC" id="fig|345073.21.peg.3534"/>
<dbReference type="Pfam" id="PF02518">
    <property type="entry name" value="HATPase_c"/>
    <property type="match status" value="1"/>
</dbReference>
<proteinExistence type="predicted"/>
<evidence type="ECO:0000256" key="5">
    <source>
        <dbReference type="PROSITE-ProRule" id="PRU00169"/>
    </source>
</evidence>
<accession>A0A0H3AER8</accession>
<dbReference type="OrthoDB" id="8573961at2"/>
<dbReference type="InterPro" id="IPR001789">
    <property type="entry name" value="Sig_transdc_resp-reg_receiver"/>
</dbReference>
<dbReference type="Gene3D" id="3.30.565.10">
    <property type="entry name" value="Histidine kinase-like ATPase, C-terminal domain"/>
    <property type="match status" value="1"/>
</dbReference>
<keyword evidence="6" id="KW-1133">Transmembrane helix</keyword>
<feature type="transmembrane region" description="Helical" evidence="6">
    <location>
        <begin position="78"/>
        <end position="97"/>
    </location>
</feature>
<dbReference type="SUPFAM" id="SSF47384">
    <property type="entry name" value="Homodimeric domain of signal transducing histidine kinase"/>
    <property type="match status" value="1"/>
</dbReference>
<reference evidence="9 10" key="1">
    <citation type="submission" date="2007-03" db="EMBL/GenBank/DDBJ databases">
        <authorList>
            <person name="Heidelberg J."/>
        </authorList>
    </citation>
    <scope>NUCLEOTIDE SEQUENCE [LARGE SCALE GENOMIC DNA]</scope>
    <source>
        <strain evidence="10">ATCC 39541 / Classical Ogawa 395 / O395</strain>
    </source>
</reference>
<evidence type="ECO:0000313" key="10">
    <source>
        <dbReference type="Proteomes" id="UP000000249"/>
    </source>
</evidence>
<evidence type="ECO:0000259" key="8">
    <source>
        <dbReference type="PROSITE" id="PS50110"/>
    </source>
</evidence>
<feature type="domain" description="Response regulatory" evidence="8">
    <location>
        <begin position="569"/>
        <end position="686"/>
    </location>
</feature>
<feature type="domain" description="Histidine kinase" evidence="7">
    <location>
        <begin position="191"/>
        <end position="416"/>
    </location>
</feature>